<dbReference type="KEGG" id="blen:NCTC4824_04285"/>
<name>A0A2X4WLD0_LEDLE</name>
<sequence>MNPILQYNGIVLLNGYVQRLFVFEKVHSLLTQTNDNAEKMNNLISLLDTLGKIETDFTQTKKISEADVEVTQAVLKTTRSLMKEYICNLSSEASFDEKIAIAASTIYAEEHINNGVIELGKLFNPDILDRYMQQIPYHQNRVALVNRIVHKKVANELITESETQQIDKWCSDVIQNKAGIDLDLNTIQRFLKGKR</sequence>
<evidence type="ECO:0000313" key="1">
    <source>
        <dbReference type="EMBL" id="SQI63759.1"/>
    </source>
</evidence>
<proteinExistence type="predicted"/>
<protein>
    <submittedName>
        <fullName evidence="1">Uncharacterized protein</fullName>
    </submittedName>
</protein>
<evidence type="ECO:0000313" key="2">
    <source>
        <dbReference type="Proteomes" id="UP000249134"/>
    </source>
</evidence>
<dbReference type="Proteomes" id="UP000249134">
    <property type="component" value="Chromosome 1"/>
</dbReference>
<dbReference type="RefSeq" id="WP_066144624.1">
    <property type="nucleotide sequence ID" value="NZ_CBCSGM010000005.1"/>
</dbReference>
<dbReference type="AlphaFoldDB" id="A0A2X4WLD0"/>
<gene>
    <name evidence="1" type="ORF">NCTC4824_04285</name>
</gene>
<accession>A0A2X4WLD0</accession>
<dbReference type="EMBL" id="LS483476">
    <property type="protein sequence ID" value="SQI63759.1"/>
    <property type="molecule type" value="Genomic_DNA"/>
</dbReference>
<reference evidence="1 2" key="1">
    <citation type="submission" date="2018-06" db="EMBL/GenBank/DDBJ databases">
        <authorList>
            <consortium name="Pathogen Informatics"/>
            <person name="Doyle S."/>
        </authorList>
    </citation>
    <scope>NUCLEOTIDE SEQUENCE [LARGE SCALE GENOMIC DNA]</scope>
    <source>
        <strain evidence="1 2">NCTC4824</strain>
    </source>
</reference>
<keyword evidence="2" id="KW-1185">Reference proteome</keyword>
<organism evidence="1 2">
    <name type="scientific">Lederbergia lenta</name>
    <name type="common">Bacillus lentus</name>
    <dbReference type="NCBI Taxonomy" id="1467"/>
    <lineage>
        <taxon>Bacteria</taxon>
        <taxon>Bacillati</taxon>
        <taxon>Bacillota</taxon>
        <taxon>Bacilli</taxon>
        <taxon>Bacillales</taxon>
        <taxon>Bacillaceae</taxon>
        <taxon>Lederbergia</taxon>
    </lineage>
</organism>